<comment type="similarity">
    <text evidence="1 3">Belongs to the MsrB Met sulfoxide reductase family.</text>
</comment>
<comment type="caution">
    <text evidence="5">The sequence shown here is derived from an EMBL/GenBank/DDBJ whole genome shotgun (WGS) entry which is preliminary data.</text>
</comment>
<reference evidence="5 6" key="1">
    <citation type="journal article" date="2024" name="Nat. Commun.">
        <title>Phylogenomics reveals the evolutionary origins of lichenization in chlorophyte algae.</title>
        <authorList>
            <person name="Puginier C."/>
            <person name="Libourel C."/>
            <person name="Otte J."/>
            <person name="Skaloud P."/>
            <person name="Haon M."/>
            <person name="Grisel S."/>
            <person name="Petersen M."/>
            <person name="Berrin J.G."/>
            <person name="Delaux P.M."/>
            <person name="Dal Grande F."/>
            <person name="Keller J."/>
        </authorList>
    </citation>
    <scope>NUCLEOTIDE SEQUENCE [LARGE SCALE GENOMIC DNA]</scope>
    <source>
        <strain evidence="5 6">SAG 2145</strain>
    </source>
</reference>
<keyword evidence="6" id="KW-1185">Reference proteome</keyword>
<dbReference type="GO" id="GO:0046872">
    <property type="term" value="F:metal ion binding"/>
    <property type="evidence" value="ECO:0007669"/>
    <property type="project" value="UniProtKB-KW"/>
</dbReference>
<dbReference type="InterPro" id="IPR002579">
    <property type="entry name" value="Met_Sox_Rdtase_MsrB_dom"/>
</dbReference>
<dbReference type="AlphaFoldDB" id="A0AAW1RAW9"/>
<dbReference type="PROSITE" id="PS51790">
    <property type="entry name" value="MSRB"/>
    <property type="match status" value="1"/>
</dbReference>
<dbReference type="Gene3D" id="2.170.150.20">
    <property type="entry name" value="Peptide methionine sulfoxide reductase"/>
    <property type="match status" value="1"/>
</dbReference>
<dbReference type="EC" id="1.8.4.12" evidence="3"/>
<dbReference type="InterPro" id="IPR011057">
    <property type="entry name" value="Mss4-like_sf"/>
</dbReference>
<evidence type="ECO:0000259" key="4">
    <source>
        <dbReference type="PROSITE" id="PS51790"/>
    </source>
</evidence>
<organism evidence="5 6">
    <name type="scientific">Apatococcus lobatus</name>
    <dbReference type="NCBI Taxonomy" id="904363"/>
    <lineage>
        <taxon>Eukaryota</taxon>
        <taxon>Viridiplantae</taxon>
        <taxon>Chlorophyta</taxon>
        <taxon>core chlorophytes</taxon>
        <taxon>Trebouxiophyceae</taxon>
        <taxon>Chlorellales</taxon>
        <taxon>Chlorellaceae</taxon>
        <taxon>Apatococcus</taxon>
    </lineage>
</organism>
<dbReference type="Pfam" id="PF01641">
    <property type="entry name" value="SelR"/>
    <property type="match status" value="1"/>
</dbReference>
<comment type="cofactor">
    <cofactor evidence="3">
        <name>Zn(2+)</name>
        <dbReference type="ChEBI" id="CHEBI:29105"/>
    </cofactor>
    <text evidence="3">Binds 1 zinc ion per subunit.</text>
</comment>
<gene>
    <name evidence="5" type="ORF">WJX74_005251</name>
</gene>
<dbReference type="NCBIfam" id="TIGR00357">
    <property type="entry name" value="peptide-methionine (R)-S-oxide reductase MsrB"/>
    <property type="match status" value="1"/>
</dbReference>
<evidence type="ECO:0000256" key="1">
    <source>
        <dbReference type="ARBA" id="ARBA00007174"/>
    </source>
</evidence>
<protein>
    <recommendedName>
        <fullName evidence="3">Peptide-methionine (R)-S-oxide reductase</fullName>
        <ecNumber evidence="3">1.8.4.12</ecNumber>
    </recommendedName>
</protein>
<dbReference type="PANTHER" id="PTHR10173:SF57">
    <property type="entry name" value="PEPTIDE-METHIONINE (R)-S-OXIDE REDUCTASE"/>
    <property type="match status" value="1"/>
</dbReference>
<feature type="domain" description="MsrB" evidence="4">
    <location>
        <begin position="82"/>
        <end position="204"/>
    </location>
</feature>
<evidence type="ECO:0000256" key="2">
    <source>
        <dbReference type="ARBA" id="ARBA00023002"/>
    </source>
</evidence>
<evidence type="ECO:0000313" key="5">
    <source>
        <dbReference type="EMBL" id="KAK9830750.1"/>
    </source>
</evidence>
<evidence type="ECO:0000256" key="3">
    <source>
        <dbReference type="RuleBase" id="RU365044"/>
    </source>
</evidence>
<keyword evidence="3" id="KW-0479">Metal-binding</keyword>
<comment type="function">
    <text evidence="3">Catalyzes the reduction of methionine sulfoxide (MetSO) to methionine in proteins. Plays a protective role against oxidative stress by restoring activity to proteins that have been inactivated by methionine oxidation. MSRB family specifically reduces the MetSO R-enantiomer.</text>
</comment>
<dbReference type="SUPFAM" id="SSF51316">
    <property type="entry name" value="Mss4-like"/>
    <property type="match status" value="1"/>
</dbReference>
<dbReference type="PANTHER" id="PTHR10173">
    <property type="entry name" value="METHIONINE SULFOXIDE REDUCTASE"/>
    <property type="match status" value="1"/>
</dbReference>
<dbReference type="GO" id="GO:0030091">
    <property type="term" value="P:protein repair"/>
    <property type="evidence" value="ECO:0007669"/>
    <property type="project" value="InterPro"/>
</dbReference>
<dbReference type="Proteomes" id="UP001438707">
    <property type="component" value="Unassembled WGS sequence"/>
</dbReference>
<evidence type="ECO:0000313" key="6">
    <source>
        <dbReference type="Proteomes" id="UP001438707"/>
    </source>
</evidence>
<dbReference type="GO" id="GO:0005737">
    <property type="term" value="C:cytoplasm"/>
    <property type="evidence" value="ECO:0007669"/>
    <property type="project" value="TreeGrafter"/>
</dbReference>
<dbReference type="EMBL" id="JALJOS010000015">
    <property type="protein sequence ID" value="KAK9830750.1"/>
    <property type="molecule type" value="Genomic_DNA"/>
</dbReference>
<name>A0AAW1RAW9_9CHLO</name>
<accession>A0AAW1RAW9</accession>
<dbReference type="GO" id="GO:0006979">
    <property type="term" value="P:response to oxidative stress"/>
    <property type="evidence" value="ECO:0007669"/>
    <property type="project" value="InterPro"/>
</dbReference>
<sequence>MVRIRSRFASLGQAPAVKTQQLQVQLVVPYPVLRVFLQHTGAGFVVVRNIFTNLAGPEGKKATLKALSSAEESREGKVSHSDEEWHKLLAPAAYRILRQAGTELPFSSPLEKEKRKGTFVCAGCGHHVYRSETKFDSGTGWPSFWKPVDGGIKQTRDGSIKFLPRTEVRCSQCEGHLGHVFNDGPPPTGLRFCMNGAAMGFKADSA</sequence>
<keyword evidence="3" id="KW-0862">Zinc</keyword>
<keyword evidence="2 3" id="KW-0560">Oxidoreductase</keyword>
<comment type="catalytic activity">
    <reaction evidence="3">
        <text>L-methionyl-[protein] + [thioredoxin]-disulfide + H2O = L-methionyl-(R)-S-oxide-[protein] + [thioredoxin]-dithiol</text>
        <dbReference type="Rhea" id="RHEA:24164"/>
        <dbReference type="Rhea" id="RHEA-COMP:10698"/>
        <dbReference type="Rhea" id="RHEA-COMP:10700"/>
        <dbReference type="Rhea" id="RHEA-COMP:12313"/>
        <dbReference type="Rhea" id="RHEA-COMP:12314"/>
        <dbReference type="ChEBI" id="CHEBI:15377"/>
        <dbReference type="ChEBI" id="CHEBI:16044"/>
        <dbReference type="ChEBI" id="CHEBI:29950"/>
        <dbReference type="ChEBI" id="CHEBI:45764"/>
        <dbReference type="ChEBI" id="CHEBI:50058"/>
        <dbReference type="EC" id="1.8.4.12"/>
    </reaction>
</comment>
<proteinExistence type="inferred from homology"/>
<dbReference type="GO" id="GO:0033743">
    <property type="term" value="F:peptide-methionine (R)-S-oxide reductase activity"/>
    <property type="evidence" value="ECO:0007669"/>
    <property type="project" value="UniProtKB-EC"/>
</dbReference>
<dbReference type="InterPro" id="IPR028427">
    <property type="entry name" value="Met_Sox_Rdtase_MsrB"/>
</dbReference>